<feature type="coiled-coil region" evidence="3">
    <location>
        <begin position="240"/>
        <end position="267"/>
    </location>
</feature>
<gene>
    <name evidence="6" type="ORF">CEURO_LOCUS4978</name>
</gene>
<dbReference type="PANTHER" id="PTHR32258">
    <property type="entry name" value="PROTEIN NETWORKED 4A"/>
    <property type="match status" value="1"/>
</dbReference>
<comment type="similarity">
    <text evidence="2">Belongs to the NET family.</text>
</comment>
<dbReference type="OrthoDB" id="10255522at2759"/>
<comment type="caution">
    <text evidence="6">The sequence shown here is derived from an EMBL/GenBank/DDBJ whole genome shotgun (WGS) entry which is preliminary data.</text>
</comment>
<feature type="compositionally biased region" description="Polar residues" evidence="4">
    <location>
        <begin position="225"/>
        <end position="239"/>
    </location>
</feature>
<evidence type="ECO:0000259" key="5">
    <source>
        <dbReference type="PROSITE" id="PS51774"/>
    </source>
</evidence>
<feature type="region of interest" description="Disordered" evidence="4">
    <location>
        <begin position="182"/>
        <end position="239"/>
    </location>
</feature>
<dbReference type="EMBL" id="CAMAPE010000008">
    <property type="protein sequence ID" value="CAH9073882.1"/>
    <property type="molecule type" value="Genomic_DNA"/>
</dbReference>
<sequence length="1672" mass="192987">MAKLSHADSRRMYSWWWDSHISPKNSKWLQENLTDMDSKVKAMIKVIEEDADSFARRAEMYYKKRPELMKLVEEFYRAYRALAERYDHATGVIQHAHKTMPEAFPNQVPMGDYDSPISSTPDPQTPNSTARSLFESDDELQSSDPKRNGLKQINNLFGSKGNNVKFGDGKVRKGLNFHELEEKERSAQTNKANRPDLDQVFESEETLRKPQRAQVEEEKEAGRIQYQQGLEKSSGLNSTISHADEEVQTLKDAISKLEAEKEANLLEYRLCLEKVSDLESRLSQSQEDTMVLSHRATKAELEAESLKDDLEKIAAEKDKALDQYVQSLQMIAKLENKLQSALEDSTMLKERVERAEREVETLKNDLEKIAIEKDKALEMIDKLENMLRSAEQDSRILKERAEREVEALTQKTVNQTQELAEKQQELGRLWRCIQEERLRFIEAETAFQTLQHLHSQVQEELRLVTSELRTDNQRLEDEVLKVKEENKNLEEVNVSSSMMISNMQEEISSLSETKWKLEQEVELRVDQRNALQQELYCLKEELNVLNQKYLSVLDQVKELQDEITNLKGTFQKEKSEKEGLLEKLMLFDQLVEKNSIMENSLSDLRVDLEAISGKAMVLESSCQSLLEEKSTLLSDNATLTNELLVTNENLEKLSAKNTVLENSLIDAHDELQTWKETSKGLEDSCQILTNEKSDLLGEQERLLNQLQTALLRLGNLEKMYTDIQQRYSVVEKEKEELNISLDREKNYHTNFVQTSNKQLAGMESENLLLREECQLRANENEEERDKAFDSQLHIFILQKCAQDLEEKSISLLTKYHNLVLCLEQRNEEENHQNFVENCVLVTLLSQLKLEGEKLHLEKATIENEYMNKSNQFCILQSEAIKIQEENEEMKSKIKVKDHKEKLLELDIENLGSKLMNLQRANFGLQEEKTSMGKEISLLEEETIAIYSEVLSLKILSMVFKNCANEKFLELKMLYADLDRLNETNSEKLSLADRILKELKFENLNLMKALQRSEDELNATRLVKIQLDHDIDVKNNSMSEKEQKIVDIEQKLSLVENENLEAKKTKEDLKMQILSLSEDNNFLITENGKVKEKNEELHSEFQKQIKEIQALESETEGLFGELQISSSFRSLYEQKVHELLKVIENLEDRITSKDVDVTLLKERLSIVDAVNEGLKIQLATSESEMEDLFGELQVSTISHDLYEKKFHELMNVSNTFEAESTSKDVEIKLLKERVNFLQAQKEDLETQQATLESEAEELFGELLISMVCHCLFEQKVYEPMQVSTTFEAESTSKDIDIKILSSENEELKTQLATCRPVIVSLIQCISSLEKHAYGRVLTPHNNDVTEVTEVAKHHNSDGEKNVTKTDAFVDLQDLATRIRSVEKLLLKVEQLEVADNLSMNARLQAALKQVEDLKTENSVLRRNTNRRSEILPEGENGVLTKDIMLDQISEASPYNNMTKREQHEADNQILELWETTNTEGDTQEYAKLPKNEKELRMDILELSRRSSDLQDGNTKIVLERLNSDVLKLTNLQITVLGLKKKLEIIRNSNRRGKSVVELENLKVQLSEAEASIQRLFDRSEKVKKNFESGSLSEQAKRISEKIGRLHFEVQRIQFVLVKYDGGKESKGRSSKAVSEGKRTVLLRDYMYGAGVKPSHKRKKKRFCSCIQPHTYDD</sequence>
<dbReference type="GO" id="GO:0051015">
    <property type="term" value="F:actin filament binding"/>
    <property type="evidence" value="ECO:0007669"/>
    <property type="project" value="TreeGrafter"/>
</dbReference>
<evidence type="ECO:0000313" key="7">
    <source>
        <dbReference type="Proteomes" id="UP001152484"/>
    </source>
</evidence>
<accession>A0A9P1E2J4</accession>
<name>A0A9P1E2J4_CUSEU</name>
<feature type="coiled-coil region" evidence="3">
    <location>
        <begin position="1557"/>
        <end position="1584"/>
    </location>
</feature>
<feature type="coiled-coil region" evidence="3">
    <location>
        <begin position="1395"/>
        <end position="1422"/>
    </location>
</feature>
<protein>
    <recommendedName>
        <fullName evidence="5">NAB domain-containing protein</fullName>
    </recommendedName>
</protein>
<dbReference type="Pfam" id="PF07765">
    <property type="entry name" value="KIP1"/>
    <property type="match status" value="1"/>
</dbReference>
<organism evidence="6 7">
    <name type="scientific">Cuscuta europaea</name>
    <name type="common">European dodder</name>
    <dbReference type="NCBI Taxonomy" id="41803"/>
    <lineage>
        <taxon>Eukaryota</taxon>
        <taxon>Viridiplantae</taxon>
        <taxon>Streptophyta</taxon>
        <taxon>Embryophyta</taxon>
        <taxon>Tracheophyta</taxon>
        <taxon>Spermatophyta</taxon>
        <taxon>Magnoliopsida</taxon>
        <taxon>eudicotyledons</taxon>
        <taxon>Gunneridae</taxon>
        <taxon>Pentapetalae</taxon>
        <taxon>asterids</taxon>
        <taxon>lamiids</taxon>
        <taxon>Solanales</taxon>
        <taxon>Convolvulaceae</taxon>
        <taxon>Cuscuteae</taxon>
        <taxon>Cuscuta</taxon>
        <taxon>Cuscuta subgen. Cuscuta</taxon>
    </lineage>
</organism>
<dbReference type="GO" id="GO:0005886">
    <property type="term" value="C:plasma membrane"/>
    <property type="evidence" value="ECO:0007669"/>
    <property type="project" value="TreeGrafter"/>
</dbReference>
<keyword evidence="7" id="KW-1185">Reference proteome</keyword>
<evidence type="ECO:0000256" key="3">
    <source>
        <dbReference type="SAM" id="Coils"/>
    </source>
</evidence>
<dbReference type="Proteomes" id="UP001152484">
    <property type="component" value="Unassembled WGS sequence"/>
</dbReference>
<feature type="coiled-coil region" evidence="3">
    <location>
        <begin position="1226"/>
        <end position="1260"/>
    </location>
</feature>
<dbReference type="PROSITE" id="PS51774">
    <property type="entry name" value="NAB"/>
    <property type="match status" value="1"/>
</dbReference>
<feature type="domain" description="NAB" evidence="5">
    <location>
        <begin position="13"/>
        <end position="93"/>
    </location>
</feature>
<dbReference type="PANTHER" id="PTHR32258:SF32">
    <property type="entry name" value="PROTEIN NETWORKED 1D"/>
    <property type="match status" value="1"/>
</dbReference>
<feature type="coiled-coil region" evidence="3">
    <location>
        <begin position="995"/>
        <end position="1162"/>
    </location>
</feature>
<feature type="compositionally biased region" description="Polar residues" evidence="4">
    <location>
        <begin position="151"/>
        <end position="162"/>
    </location>
</feature>
<feature type="compositionally biased region" description="Polar residues" evidence="4">
    <location>
        <begin position="116"/>
        <end position="131"/>
    </location>
</feature>
<evidence type="ECO:0000313" key="6">
    <source>
        <dbReference type="EMBL" id="CAH9073882.1"/>
    </source>
</evidence>
<evidence type="ECO:0000256" key="2">
    <source>
        <dbReference type="ARBA" id="ARBA00038006"/>
    </source>
</evidence>
<feature type="region of interest" description="Disordered" evidence="4">
    <location>
        <begin position="103"/>
        <end position="162"/>
    </location>
</feature>
<proteinExistence type="inferred from homology"/>
<keyword evidence="1 3" id="KW-0175">Coiled coil</keyword>
<feature type="coiled-coil region" evidence="3">
    <location>
        <begin position="900"/>
        <end position="927"/>
    </location>
</feature>
<dbReference type="InterPro" id="IPR051861">
    <property type="entry name" value="NET_actin-binding_domain"/>
</dbReference>
<evidence type="ECO:0000256" key="1">
    <source>
        <dbReference type="ARBA" id="ARBA00023054"/>
    </source>
</evidence>
<reference evidence="6" key="1">
    <citation type="submission" date="2022-07" db="EMBL/GenBank/DDBJ databases">
        <authorList>
            <person name="Macas J."/>
            <person name="Novak P."/>
            <person name="Neumann P."/>
        </authorList>
    </citation>
    <scope>NUCLEOTIDE SEQUENCE</scope>
</reference>
<dbReference type="InterPro" id="IPR011684">
    <property type="entry name" value="NAB"/>
</dbReference>
<feature type="coiled-coil region" evidence="3">
    <location>
        <begin position="458"/>
        <end position="576"/>
    </location>
</feature>
<feature type="coiled-coil region" evidence="3">
    <location>
        <begin position="296"/>
        <end position="425"/>
    </location>
</feature>
<feature type="coiled-coil region" evidence="3">
    <location>
        <begin position="636"/>
        <end position="670"/>
    </location>
</feature>
<evidence type="ECO:0000256" key="4">
    <source>
        <dbReference type="SAM" id="MobiDB-lite"/>
    </source>
</evidence>